<dbReference type="eggNOG" id="ENOG502THYE">
    <property type="taxonomic scope" value="Eukaryota"/>
</dbReference>
<evidence type="ECO:0000313" key="2">
    <source>
        <dbReference type="EMBL" id="EFP11972.1"/>
    </source>
</evidence>
<dbReference type="Proteomes" id="UP000008281">
    <property type="component" value="Unassembled WGS sequence"/>
</dbReference>
<reference evidence="2" key="1">
    <citation type="submission" date="2007-07" db="EMBL/GenBank/DDBJ databases">
        <title>PCAP assembly of the Caenorhabditis remanei genome.</title>
        <authorList>
            <consortium name="The Caenorhabditis remanei Sequencing Consortium"/>
            <person name="Wilson R.K."/>
        </authorList>
    </citation>
    <scope>NUCLEOTIDE SEQUENCE [LARGE SCALE GENOMIC DNA]</scope>
    <source>
        <strain evidence="2">PB4641</strain>
    </source>
</reference>
<feature type="compositionally biased region" description="Low complexity" evidence="1">
    <location>
        <begin position="405"/>
        <end position="416"/>
    </location>
</feature>
<name>E3MY81_CAERE</name>
<protein>
    <submittedName>
        <fullName evidence="2">Uncharacterized protein</fullName>
    </submittedName>
</protein>
<dbReference type="FunCoup" id="E3MY81">
    <property type="interactions" value="1243"/>
</dbReference>
<feature type="region of interest" description="Disordered" evidence="1">
    <location>
        <begin position="117"/>
        <end position="173"/>
    </location>
</feature>
<dbReference type="EMBL" id="DS268495">
    <property type="protein sequence ID" value="EFP11972.1"/>
    <property type="molecule type" value="Genomic_DNA"/>
</dbReference>
<gene>
    <name evidence="2" type="ORF">CRE_31367</name>
</gene>
<feature type="compositionally biased region" description="Polar residues" evidence="1">
    <location>
        <begin position="417"/>
        <end position="430"/>
    </location>
</feature>
<proteinExistence type="predicted"/>
<feature type="compositionally biased region" description="Basic and acidic residues" evidence="1">
    <location>
        <begin position="193"/>
        <end position="209"/>
    </location>
</feature>
<dbReference type="InParanoid" id="E3MY81"/>
<dbReference type="AlphaFoldDB" id="E3MY81"/>
<keyword evidence="3" id="KW-1185">Reference proteome</keyword>
<dbReference type="OrthoDB" id="5798944at2759"/>
<organism evidence="3">
    <name type="scientific">Caenorhabditis remanei</name>
    <name type="common">Caenorhabditis vulgaris</name>
    <dbReference type="NCBI Taxonomy" id="31234"/>
    <lineage>
        <taxon>Eukaryota</taxon>
        <taxon>Metazoa</taxon>
        <taxon>Ecdysozoa</taxon>
        <taxon>Nematoda</taxon>
        <taxon>Chromadorea</taxon>
        <taxon>Rhabditida</taxon>
        <taxon>Rhabditina</taxon>
        <taxon>Rhabditomorpha</taxon>
        <taxon>Rhabditoidea</taxon>
        <taxon>Rhabditidae</taxon>
        <taxon>Peloderinae</taxon>
        <taxon>Caenorhabditis</taxon>
    </lineage>
</organism>
<accession>E3MY81</accession>
<sequence length="537" mass="61197">MLALPKTPKASWRRRDLHLLTPRIRTQEATAMPMSQFSRAKSSLESQISIGKQLHRQVSASVRSPPGSKRFFVPEGTSTPALPRCVEEVEMNEDPPMVPIATEVLSHPDAEVELNLNSEPIGQLSPERRPSSVPLNNRSISRLPPRPRTAEPVEPQRACSPTGKRTARKCTMAKPSHYARPTISWLETETKVKEKVDDDKKPGTSEQKKVKNASKLVESASPDKKHELKTKTSNYTDTVSLCCACQQQTPHSQLFVCMKEGCGYALKQTMPIMSPALFYRRETVFCGACAFRGLHAPHRAFLRAAEPLALPFVKYLETSKSIIEWHRRQSRIYNVIRLIKEQREEGHRLVKNEAEKLLTAYSKVSTELEREATVAITEKAEEARFRLAEHRLKMGVKPVEEEKSFSSVSSRSGRSSNATNQADRQMPSKSDMQKALNDVDDEITGGRIYTSIKVESFDEPKKEIVEENANFIDESVRQTTIVMDRRFEMIRRYSSIKDTIEQLADILDSRIKCVRHRQKVVDHMEKNYNIKWSRQLK</sequence>
<dbReference type="HOGENOM" id="CLU_507390_0_0_1"/>
<evidence type="ECO:0000313" key="3">
    <source>
        <dbReference type="Proteomes" id="UP000008281"/>
    </source>
</evidence>
<feature type="region of interest" description="Disordered" evidence="1">
    <location>
        <begin position="403"/>
        <end position="434"/>
    </location>
</feature>
<evidence type="ECO:0000256" key="1">
    <source>
        <dbReference type="SAM" id="MobiDB-lite"/>
    </source>
</evidence>
<feature type="region of interest" description="Disordered" evidence="1">
    <location>
        <begin position="193"/>
        <end position="227"/>
    </location>
</feature>